<comment type="similarity">
    <text evidence="14 16">Belongs to the type III pantothenate kinase family.</text>
</comment>
<evidence type="ECO:0000256" key="15">
    <source>
        <dbReference type="ARBA" id="ARBA00040883"/>
    </source>
</evidence>
<accession>A0ABN1XQS0</accession>
<keyword evidence="7 16" id="KW-0963">Cytoplasm</keyword>
<dbReference type="Gene3D" id="3.30.420.40">
    <property type="match status" value="2"/>
</dbReference>
<keyword evidence="18" id="KW-1185">Reference proteome</keyword>
<name>A0ABN1XQS0_9PSEU</name>
<comment type="catalytic activity">
    <reaction evidence="1 16">
        <text>(R)-pantothenate + ATP = (R)-4'-phosphopantothenate + ADP + H(+)</text>
        <dbReference type="Rhea" id="RHEA:16373"/>
        <dbReference type="ChEBI" id="CHEBI:10986"/>
        <dbReference type="ChEBI" id="CHEBI:15378"/>
        <dbReference type="ChEBI" id="CHEBI:29032"/>
        <dbReference type="ChEBI" id="CHEBI:30616"/>
        <dbReference type="ChEBI" id="CHEBI:456216"/>
        <dbReference type="EC" id="2.7.1.33"/>
    </reaction>
</comment>
<keyword evidence="13 16" id="KW-0173">Coenzyme A biosynthesis</keyword>
<dbReference type="InterPro" id="IPR043129">
    <property type="entry name" value="ATPase_NBD"/>
</dbReference>
<feature type="binding site" evidence="16">
    <location>
        <begin position="116"/>
        <end position="119"/>
    </location>
    <ligand>
        <name>substrate</name>
    </ligand>
</feature>
<comment type="function">
    <text evidence="16">Catalyzes the phosphorylation of pantothenate (Pan), the first step in CoA biosynthesis.</text>
</comment>
<dbReference type="Pfam" id="PF03309">
    <property type="entry name" value="Pan_kinase"/>
    <property type="match status" value="1"/>
</dbReference>
<feature type="binding site" evidence="16">
    <location>
        <position position="138"/>
    </location>
    <ligand>
        <name>K(+)</name>
        <dbReference type="ChEBI" id="CHEBI:29103"/>
    </ligand>
</feature>
<evidence type="ECO:0000313" key="17">
    <source>
        <dbReference type="EMBL" id="GAA1387515.1"/>
    </source>
</evidence>
<evidence type="ECO:0000256" key="7">
    <source>
        <dbReference type="ARBA" id="ARBA00022490"/>
    </source>
</evidence>
<comment type="subunit">
    <text evidence="5 16">Homodimer.</text>
</comment>
<evidence type="ECO:0000256" key="3">
    <source>
        <dbReference type="ARBA" id="ARBA00004496"/>
    </source>
</evidence>
<evidence type="ECO:0000256" key="1">
    <source>
        <dbReference type="ARBA" id="ARBA00001206"/>
    </source>
</evidence>
<comment type="subcellular location">
    <subcellularLocation>
        <location evidence="3 16">Cytoplasm</location>
    </subcellularLocation>
</comment>
<comment type="cofactor">
    <cofactor evidence="16">
        <name>NH4(+)</name>
        <dbReference type="ChEBI" id="CHEBI:28938"/>
    </cofactor>
    <cofactor evidence="16">
        <name>K(+)</name>
        <dbReference type="ChEBI" id="CHEBI:29103"/>
    </cofactor>
    <text evidence="16">A monovalent cation. Ammonium or potassium.</text>
</comment>
<dbReference type="SUPFAM" id="SSF53067">
    <property type="entry name" value="Actin-like ATPase domain"/>
    <property type="match status" value="2"/>
</dbReference>
<evidence type="ECO:0000256" key="4">
    <source>
        <dbReference type="ARBA" id="ARBA00005225"/>
    </source>
</evidence>
<evidence type="ECO:0000256" key="12">
    <source>
        <dbReference type="ARBA" id="ARBA00022958"/>
    </source>
</evidence>
<proteinExistence type="inferred from homology"/>
<feature type="binding site" evidence="16">
    <location>
        <begin position="6"/>
        <end position="13"/>
    </location>
    <ligand>
        <name>ATP</name>
        <dbReference type="ChEBI" id="CHEBI:30616"/>
    </ligand>
</feature>
<evidence type="ECO:0000313" key="18">
    <source>
        <dbReference type="Proteomes" id="UP001501414"/>
    </source>
</evidence>
<dbReference type="CDD" id="cd24015">
    <property type="entry name" value="ASKHA_NBD_PanK-III"/>
    <property type="match status" value="1"/>
</dbReference>
<evidence type="ECO:0000256" key="16">
    <source>
        <dbReference type="HAMAP-Rule" id="MF_01274"/>
    </source>
</evidence>
<keyword evidence="12 16" id="KW-0630">Potassium</keyword>
<evidence type="ECO:0000256" key="6">
    <source>
        <dbReference type="ARBA" id="ARBA00012102"/>
    </source>
</evidence>
<comment type="pathway">
    <text evidence="4 16">Cofactor biosynthesis; coenzyme A biosynthesis; CoA from (R)-pantothenate: step 1/5.</text>
</comment>
<evidence type="ECO:0000256" key="2">
    <source>
        <dbReference type="ARBA" id="ARBA00001958"/>
    </source>
</evidence>
<dbReference type="Proteomes" id="UP001501414">
    <property type="component" value="Unassembled WGS sequence"/>
</dbReference>
<keyword evidence="8 16" id="KW-0808">Transferase</keyword>
<protein>
    <recommendedName>
        <fullName evidence="15 16">Type III pantothenate kinase</fullName>
        <ecNumber evidence="6 16">2.7.1.33</ecNumber>
    </recommendedName>
    <alternativeName>
        <fullName evidence="16">PanK-III</fullName>
    </alternativeName>
    <alternativeName>
        <fullName evidence="16">Pantothenic acid kinase</fullName>
    </alternativeName>
</protein>
<comment type="caution">
    <text evidence="17">The sequence shown here is derived from an EMBL/GenBank/DDBJ whole genome shotgun (WGS) entry which is preliminary data.</text>
</comment>
<keyword evidence="11 16" id="KW-0067">ATP-binding</keyword>
<dbReference type="RefSeq" id="WP_344021400.1">
    <property type="nucleotide sequence ID" value="NZ_BAAAJK010000007.1"/>
</dbReference>
<evidence type="ECO:0000256" key="11">
    <source>
        <dbReference type="ARBA" id="ARBA00022840"/>
    </source>
</evidence>
<dbReference type="PANTHER" id="PTHR34265">
    <property type="entry name" value="TYPE III PANTOTHENATE KINASE"/>
    <property type="match status" value="1"/>
</dbReference>
<dbReference type="EMBL" id="BAAAJK010000007">
    <property type="protein sequence ID" value="GAA1387515.1"/>
    <property type="molecule type" value="Genomic_DNA"/>
</dbReference>
<dbReference type="HAMAP" id="MF_01274">
    <property type="entry name" value="Pantothen_kinase_3"/>
    <property type="match status" value="1"/>
</dbReference>
<organism evidence="17 18">
    <name type="scientific">Pseudonocardia kongjuensis</name>
    <dbReference type="NCBI Taxonomy" id="102227"/>
    <lineage>
        <taxon>Bacteria</taxon>
        <taxon>Bacillati</taxon>
        <taxon>Actinomycetota</taxon>
        <taxon>Actinomycetes</taxon>
        <taxon>Pseudonocardiales</taxon>
        <taxon>Pseudonocardiaceae</taxon>
        <taxon>Pseudonocardia</taxon>
    </lineage>
</organism>
<reference evidence="17 18" key="1">
    <citation type="journal article" date="2019" name="Int. J. Syst. Evol. Microbiol.">
        <title>The Global Catalogue of Microorganisms (GCM) 10K type strain sequencing project: providing services to taxonomists for standard genome sequencing and annotation.</title>
        <authorList>
            <consortium name="The Broad Institute Genomics Platform"/>
            <consortium name="The Broad Institute Genome Sequencing Center for Infectious Disease"/>
            <person name="Wu L."/>
            <person name="Ma J."/>
        </authorList>
    </citation>
    <scope>NUCLEOTIDE SEQUENCE [LARGE SCALE GENOMIC DNA]</scope>
    <source>
        <strain evidence="17 18">JCM 11896</strain>
    </source>
</reference>
<dbReference type="GO" id="GO:0016301">
    <property type="term" value="F:kinase activity"/>
    <property type="evidence" value="ECO:0007669"/>
    <property type="project" value="UniProtKB-KW"/>
</dbReference>
<evidence type="ECO:0000256" key="14">
    <source>
        <dbReference type="ARBA" id="ARBA00038036"/>
    </source>
</evidence>
<keyword evidence="10 16" id="KW-0418">Kinase</keyword>
<feature type="binding site" evidence="16">
    <location>
        <position position="141"/>
    </location>
    <ligand>
        <name>ATP</name>
        <dbReference type="ChEBI" id="CHEBI:30616"/>
    </ligand>
</feature>
<evidence type="ECO:0000256" key="13">
    <source>
        <dbReference type="ARBA" id="ARBA00022993"/>
    </source>
</evidence>
<evidence type="ECO:0000256" key="9">
    <source>
        <dbReference type="ARBA" id="ARBA00022741"/>
    </source>
</evidence>
<comment type="cofactor">
    <cofactor evidence="2">
        <name>K(+)</name>
        <dbReference type="ChEBI" id="CHEBI:29103"/>
    </cofactor>
</comment>
<feature type="active site" description="Proton acceptor" evidence="16">
    <location>
        <position position="118"/>
    </location>
</feature>
<sequence length="270" mass="28599">MLLCIDVGNTHVSLGLYPEPGPGTDPSSLTPEPEHRWRMRTDTRATADELDLTITGMLGPRFAAVTAVAALSTVPGPSRELRTLLARWSDRMRTLVVGPGVRTGVPLLVDHPREVGADRVVNSLAAHHLFGTTCVCVDLGTCTNIDVVSARGEFLGGALAPGIDIAMQALAERASSLRPVDLLEPRSVIGRTTVEAVQAGVLYGAAGQVDGLVRRILAELGPDAQPVTVAVTGGLAELVYGRADTVTVHVPDLTLHGLRLTHLRHHRPAR</sequence>
<keyword evidence="9 16" id="KW-0547">Nucleotide-binding</keyword>
<dbReference type="InterPro" id="IPR004619">
    <property type="entry name" value="Type_III_PanK"/>
</dbReference>
<comment type="caution">
    <text evidence="16">Lacks conserved residue(s) required for the propagation of feature annotation.</text>
</comment>
<keyword evidence="16" id="KW-0479">Metal-binding</keyword>
<dbReference type="NCBIfam" id="TIGR00671">
    <property type="entry name" value="baf"/>
    <property type="match status" value="1"/>
</dbReference>
<feature type="binding site" evidence="16">
    <location>
        <position position="193"/>
    </location>
    <ligand>
        <name>substrate</name>
    </ligand>
</feature>
<evidence type="ECO:0000256" key="5">
    <source>
        <dbReference type="ARBA" id="ARBA00011738"/>
    </source>
</evidence>
<gene>
    <name evidence="16" type="primary">coaX</name>
    <name evidence="17" type="ORF">GCM10009613_23340</name>
</gene>
<evidence type="ECO:0000256" key="10">
    <source>
        <dbReference type="ARBA" id="ARBA00022777"/>
    </source>
</evidence>
<evidence type="ECO:0000256" key="8">
    <source>
        <dbReference type="ARBA" id="ARBA00022679"/>
    </source>
</evidence>
<dbReference type="EC" id="2.7.1.33" evidence="6 16"/>
<dbReference type="PANTHER" id="PTHR34265:SF1">
    <property type="entry name" value="TYPE III PANTOTHENATE KINASE"/>
    <property type="match status" value="1"/>
</dbReference>